<protein>
    <submittedName>
        <fullName evidence="1">Uncharacterized protein</fullName>
    </submittedName>
</protein>
<accession>A0A455U093</accession>
<dbReference type="EMBL" id="AP019514">
    <property type="protein sequence ID" value="BBI59282.1"/>
    <property type="molecule type" value="Genomic_DNA"/>
</dbReference>
<dbReference type="Proteomes" id="UP000320231">
    <property type="component" value="Chromosome"/>
</dbReference>
<dbReference type="KEGG" id="hsr:HSBAA_05880"/>
<organism evidence="1 2">
    <name type="scientific">Vreelandella sulfidaeris</name>
    <dbReference type="NCBI Taxonomy" id="115553"/>
    <lineage>
        <taxon>Bacteria</taxon>
        <taxon>Pseudomonadati</taxon>
        <taxon>Pseudomonadota</taxon>
        <taxon>Gammaproteobacteria</taxon>
        <taxon>Oceanospirillales</taxon>
        <taxon>Halomonadaceae</taxon>
        <taxon>Vreelandella</taxon>
    </lineage>
</organism>
<proteinExistence type="predicted"/>
<dbReference type="AlphaFoldDB" id="A0A455U093"/>
<reference evidence="1 2" key="1">
    <citation type="journal article" date="2019" name="Microbiol. Resour. Announc.">
        <title>Complete Genome Sequence of Halomonas sulfidaeris Strain Esulfide1 Isolated from a Metal Sulfide Rock at a Depth of 2,200 Meters, Obtained Using Nanopore Sequencing.</title>
        <authorList>
            <person name="Saito M."/>
            <person name="Nishigata A."/>
            <person name="Galipon J."/>
            <person name="Arakawa K."/>
        </authorList>
    </citation>
    <scope>NUCLEOTIDE SEQUENCE [LARGE SCALE GENOMIC DNA]</scope>
    <source>
        <strain evidence="1 2">ATCC BAA-803</strain>
    </source>
</reference>
<evidence type="ECO:0000313" key="2">
    <source>
        <dbReference type="Proteomes" id="UP000320231"/>
    </source>
</evidence>
<name>A0A455U093_9GAMM</name>
<sequence>MRVCSTKQRLMKRRCQRRGLAACGQIAAAKISHDCAVGELCQKTRIIQL</sequence>
<gene>
    <name evidence="1" type="ORF">HSBAA_05880</name>
</gene>
<evidence type="ECO:0000313" key="1">
    <source>
        <dbReference type="EMBL" id="BBI59282.1"/>
    </source>
</evidence>